<evidence type="ECO:0000313" key="1">
    <source>
        <dbReference type="EMBL" id="MEU0156274.1"/>
    </source>
</evidence>
<gene>
    <name evidence="1" type="ORF">ABZ071_31190</name>
</gene>
<comment type="caution">
    <text evidence="1">The sequence shown here is derived from an EMBL/GenBank/DDBJ whole genome shotgun (WGS) entry which is preliminary data.</text>
</comment>
<proteinExistence type="predicted"/>
<accession>A0ABV2VU04</accession>
<sequence length="52" mass="6247">MAPEIEVDTAFEHRRWRRRVWYVRPWLDLSVYDVPLLLSEEAEPFWDATAGA</sequence>
<dbReference type="EMBL" id="JBEXRX010000167">
    <property type="protein sequence ID" value="MEU0156274.1"/>
    <property type="molecule type" value="Genomic_DNA"/>
</dbReference>
<name>A0ABV2VU04_9ACTN</name>
<evidence type="ECO:0000313" key="2">
    <source>
        <dbReference type="Proteomes" id="UP001550348"/>
    </source>
</evidence>
<keyword evidence="2" id="KW-1185">Reference proteome</keyword>
<dbReference type="RefSeq" id="WP_355667799.1">
    <property type="nucleotide sequence ID" value="NZ_JBEXRX010000167.1"/>
</dbReference>
<reference evidence="1 2" key="1">
    <citation type="submission" date="2024-06" db="EMBL/GenBank/DDBJ databases">
        <title>The Natural Products Discovery Center: Release of the First 8490 Sequenced Strains for Exploring Actinobacteria Biosynthetic Diversity.</title>
        <authorList>
            <person name="Kalkreuter E."/>
            <person name="Kautsar S.A."/>
            <person name="Yang D."/>
            <person name="Bader C.D."/>
            <person name="Teijaro C.N."/>
            <person name="Fluegel L."/>
            <person name="Davis C.M."/>
            <person name="Simpson J.R."/>
            <person name="Lauterbach L."/>
            <person name="Steele A.D."/>
            <person name="Gui C."/>
            <person name="Meng S."/>
            <person name="Li G."/>
            <person name="Viehrig K."/>
            <person name="Ye F."/>
            <person name="Su P."/>
            <person name="Kiefer A.F."/>
            <person name="Nichols A."/>
            <person name="Cepeda A.J."/>
            <person name="Yan W."/>
            <person name="Fan B."/>
            <person name="Jiang Y."/>
            <person name="Adhikari A."/>
            <person name="Zheng C.-J."/>
            <person name="Schuster L."/>
            <person name="Cowan T.M."/>
            <person name="Smanski M.J."/>
            <person name="Chevrette M.G."/>
            <person name="De Carvalho L.P.S."/>
            <person name="Shen B."/>
        </authorList>
    </citation>
    <scope>NUCLEOTIDE SEQUENCE [LARGE SCALE GENOMIC DNA]</scope>
    <source>
        <strain evidence="1 2">NPDC006286</strain>
    </source>
</reference>
<protein>
    <submittedName>
        <fullName evidence="1">Uncharacterized protein</fullName>
    </submittedName>
</protein>
<organism evidence="1 2">
    <name type="scientific">Micromonospora fulviviridis</name>
    <dbReference type="NCBI Taxonomy" id="47860"/>
    <lineage>
        <taxon>Bacteria</taxon>
        <taxon>Bacillati</taxon>
        <taxon>Actinomycetota</taxon>
        <taxon>Actinomycetes</taxon>
        <taxon>Micromonosporales</taxon>
        <taxon>Micromonosporaceae</taxon>
        <taxon>Micromonospora</taxon>
    </lineage>
</organism>
<dbReference type="Proteomes" id="UP001550348">
    <property type="component" value="Unassembled WGS sequence"/>
</dbReference>